<evidence type="ECO:0000256" key="1">
    <source>
        <dbReference type="ARBA" id="ARBA00023224"/>
    </source>
</evidence>
<feature type="transmembrane region" description="Helical" evidence="4">
    <location>
        <begin position="85"/>
        <end position="104"/>
    </location>
</feature>
<evidence type="ECO:0000256" key="3">
    <source>
        <dbReference type="PROSITE-ProRule" id="PRU00284"/>
    </source>
</evidence>
<dbReference type="RefSeq" id="WP_031392215.1">
    <property type="nucleotide sequence ID" value="NZ_JPNB01000002.1"/>
</dbReference>
<dbReference type="SUPFAM" id="SSF58104">
    <property type="entry name" value="Methyl-accepting chemotaxis protein (MCP) signaling domain"/>
    <property type="match status" value="1"/>
</dbReference>
<reference evidence="7 8" key="1">
    <citation type="submission" date="2019-03" db="EMBL/GenBank/DDBJ databases">
        <title>Genomic Encyclopedia of Type Strains, Phase IV (KMG-IV): sequencing the most valuable type-strain genomes for metagenomic binning, comparative biology and taxonomic classification.</title>
        <authorList>
            <person name="Goeker M."/>
        </authorList>
    </citation>
    <scope>NUCLEOTIDE SEQUENCE [LARGE SCALE GENOMIC DNA]</scope>
    <source>
        <strain evidence="7 8">DSM 100556</strain>
    </source>
</reference>
<gene>
    <name evidence="7" type="ORF">EDD76_104268</name>
</gene>
<feature type="domain" description="HAMP" evidence="6">
    <location>
        <begin position="403"/>
        <end position="455"/>
    </location>
</feature>
<accession>A0A4R1R2C5</accession>
<dbReference type="GO" id="GO:0007165">
    <property type="term" value="P:signal transduction"/>
    <property type="evidence" value="ECO:0007669"/>
    <property type="project" value="UniProtKB-KW"/>
</dbReference>
<dbReference type="EMBL" id="SLUO01000004">
    <property type="protein sequence ID" value="TCL59530.1"/>
    <property type="molecule type" value="Genomic_DNA"/>
</dbReference>
<dbReference type="GO" id="GO:0016020">
    <property type="term" value="C:membrane"/>
    <property type="evidence" value="ECO:0007669"/>
    <property type="project" value="InterPro"/>
</dbReference>
<dbReference type="SMART" id="SM00283">
    <property type="entry name" value="MA"/>
    <property type="match status" value="1"/>
</dbReference>
<protein>
    <submittedName>
        <fullName evidence="7">Methyl-accepting chemotaxis protein</fullName>
    </submittedName>
</protein>
<evidence type="ECO:0000259" key="6">
    <source>
        <dbReference type="PROSITE" id="PS50885"/>
    </source>
</evidence>
<dbReference type="PROSITE" id="PS50885">
    <property type="entry name" value="HAMP"/>
    <property type="match status" value="1"/>
</dbReference>
<dbReference type="InterPro" id="IPR003660">
    <property type="entry name" value="HAMP_dom"/>
</dbReference>
<proteinExistence type="inferred from homology"/>
<evidence type="ECO:0000313" key="8">
    <source>
        <dbReference type="Proteomes" id="UP000295718"/>
    </source>
</evidence>
<dbReference type="AlphaFoldDB" id="A0A4R1R2C5"/>
<dbReference type="OrthoDB" id="13222at2"/>
<dbReference type="STRING" id="1469948.GCA_000732725_03593"/>
<dbReference type="PROSITE" id="PS50111">
    <property type="entry name" value="CHEMOTAXIS_TRANSDUC_2"/>
    <property type="match status" value="1"/>
</dbReference>
<organism evidence="7 8">
    <name type="scientific">Kineothrix alysoides</name>
    <dbReference type="NCBI Taxonomy" id="1469948"/>
    <lineage>
        <taxon>Bacteria</taxon>
        <taxon>Bacillati</taxon>
        <taxon>Bacillota</taxon>
        <taxon>Clostridia</taxon>
        <taxon>Lachnospirales</taxon>
        <taxon>Lachnospiraceae</taxon>
        <taxon>Kineothrix</taxon>
    </lineage>
</organism>
<evidence type="ECO:0000259" key="5">
    <source>
        <dbReference type="PROSITE" id="PS50111"/>
    </source>
</evidence>
<dbReference type="CDD" id="cd06225">
    <property type="entry name" value="HAMP"/>
    <property type="match status" value="1"/>
</dbReference>
<comment type="caution">
    <text evidence="7">The sequence shown here is derived from an EMBL/GenBank/DDBJ whole genome shotgun (WGS) entry which is preliminary data.</text>
</comment>
<evidence type="ECO:0000256" key="2">
    <source>
        <dbReference type="ARBA" id="ARBA00029447"/>
    </source>
</evidence>
<dbReference type="PANTHER" id="PTHR32089">
    <property type="entry name" value="METHYL-ACCEPTING CHEMOTAXIS PROTEIN MCPB"/>
    <property type="match status" value="1"/>
</dbReference>
<evidence type="ECO:0000313" key="7">
    <source>
        <dbReference type="EMBL" id="TCL59530.1"/>
    </source>
</evidence>
<dbReference type="Pfam" id="PF00015">
    <property type="entry name" value="MCPsignal"/>
    <property type="match status" value="1"/>
</dbReference>
<dbReference type="Pfam" id="PF00672">
    <property type="entry name" value="HAMP"/>
    <property type="match status" value="1"/>
</dbReference>
<keyword evidence="8" id="KW-1185">Reference proteome</keyword>
<feature type="domain" description="Methyl-accepting transducer" evidence="5">
    <location>
        <begin position="474"/>
        <end position="731"/>
    </location>
</feature>
<dbReference type="PANTHER" id="PTHR32089:SF112">
    <property type="entry name" value="LYSOZYME-LIKE PROTEIN-RELATED"/>
    <property type="match status" value="1"/>
</dbReference>
<keyword evidence="4" id="KW-1133">Transmembrane helix</keyword>
<dbReference type="SMART" id="SM00304">
    <property type="entry name" value="HAMP"/>
    <property type="match status" value="1"/>
</dbReference>
<dbReference type="Gene3D" id="1.10.287.950">
    <property type="entry name" value="Methyl-accepting chemotaxis protein"/>
    <property type="match status" value="1"/>
</dbReference>
<dbReference type="InterPro" id="IPR004089">
    <property type="entry name" value="MCPsignal_dom"/>
</dbReference>
<dbReference type="CDD" id="cd11386">
    <property type="entry name" value="MCP_signal"/>
    <property type="match status" value="1"/>
</dbReference>
<evidence type="ECO:0000256" key="4">
    <source>
        <dbReference type="SAM" id="Phobius"/>
    </source>
</evidence>
<dbReference type="Gene3D" id="3.30.450.20">
    <property type="entry name" value="PAS domain"/>
    <property type="match status" value="1"/>
</dbReference>
<keyword evidence="4" id="KW-0472">Membrane</keyword>
<dbReference type="Proteomes" id="UP000295718">
    <property type="component" value="Unassembled WGS sequence"/>
</dbReference>
<sequence>MGTGKRTIAGWTAEGKKGNGKKLDLPKINLNKVDFRKSSKKLSAVMSELKGNKESNRKHNGQTKGGIKSKITLGTFSNTSIMGTLIRAFLVPIAFIIVLGFVSYKTASGVIKQKVEDSSVSTISAMSMYCNLLTGNVSSKALEMVVGDDMSSYYEVYYKQNDSKAMQYWRDAKKNLLQVKASVQYLYSYSIIPENGTYLTSISGSMGDNVYEGFMESAEGQYFKENTTRKNGWFGYHSFLDGRLSISQERYGLAFFQKFLKANTYLVLDITTQTIEEMLNQMDFGKNSIKALISPDGREIVRVQQAEAGTGALLPDGTAAVFTDKDFYTESLNAKEAGDRYVKYNGETYLYVFSPVGNTGIMLCGLIPQNNIVKEVNSIRNLSVVMVLLACIIAFLIGGRIAAGMSRSVKVITKGLNEVAGGDLTQEFRINRKDEFSLLAKGLNDMLESMRTLMKDMQIFGNKVKEMADGVSVKSVTINTSIKEISTAVDEVAAGVQTQAKEADNSNCRMSDFAVKIDGACEGAGDMSNTVDRATAAVEQGRVIVDELNKKSETTVAITKVLVENINDVQERSTEIEGFIDTINSIARQTNLLSLNASIEAARAGENGRGFAVVAEEIRKLADESMQAGKSIKDIVENIGETTRRTTKSAREAETIIFAQATSLEETIQVFGEINRCVENLVDGLKHIADSMQEINVEKDQVQDSIHSISVVSEQSAVATEEVTATLDDQVTIVSDLAKDVELLKKEADALDQSIGRFIV</sequence>
<dbReference type="CDD" id="cd18774">
    <property type="entry name" value="PDC2_HK_sensor"/>
    <property type="match status" value="1"/>
</dbReference>
<keyword evidence="1 3" id="KW-0807">Transducer</keyword>
<name>A0A4R1R2C5_9FIRM</name>
<feature type="transmembrane region" description="Helical" evidence="4">
    <location>
        <begin position="381"/>
        <end position="403"/>
    </location>
</feature>
<keyword evidence="4" id="KW-0812">Transmembrane</keyword>
<comment type="similarity">
    <text evidence="2">Belongs to the methyl-accepting chemotaxis (MCP) protein family.</text>
</comment>